<keyword evidence="1" id="KW-0812">Transmembrane</keyword>
<evidence type="ECO:0000313" key="3">
    <source>
        <dbReference type="Proteomes" id="UP000252008"/>
    </source>
</evidence>
<reference evidence="2 3" key="1">
    <citation type="submission" date="2018-05" db="EMBL/GenBank/DDBJ databases">
        <authorList>
            <consortium name="IHU Genomes"/>
        </authorList>
    </citation>
    <scope>NUCLEOTIDE SEQUENCE [LARGE SCALE GENOMIC DNA]</scope>
    <source>
        <strain evidence="2 3">P7335</strain>
    </source>
</reference>
<accession>A0A375YHK2</accession>
<proteinExistence type="predicted"/>
<evidence type="ECO:0000256" key="1">
    <source>
        <dbReference type="SAM" id="Phobius"/>
    </source>
</evidence>
<protein>
    <submittedName>
        <fullName evidence="2">Uncharacterized protein</fullName>
    </submittedName>
</protein>
<keyword evidence="3" id="KW-1185">Reference proteome</keyword>
<dbReference type="AlphaFoldDB" id="A0A375YHK2"/>
<sequence>MSREALLECNFGEWPGVNPRSDFCHPAINFCHAKSICRVKGLTQQDRNREEPKMKNITIATTAAAAFAAGLFGLAAPAAAAPTGGDAQDTIAALEAEGHRVIVHRLSDTPLSQATVVGVNPGADIRSTVQDYANNRTYQNTVTGKIYYVNVR</sequence>
<dbReference type="Proteomes" id="UP000252008">
    <property type="component" value="Unassembled WGS sequence"/>
</dbReference>
<evidence type="ECO:0000313" key="2">
    <source>
        <dbReference type="EMBL" id="SRX80519.1"/>
    </source>
</evidence>
<dbReference type="EMBL" id="UEGS01000001">
    <property type="protein sequence ID" value="SRX80519.1"/>
    <property type="molecule type" value="Genomic_DNA"/>
</dbReference>
<organism evidence="2 3">
    <name type="scientific">Mycolicibacterium parafortuitum</name>
    <name type="common">Mycobacterium parafortuitum</name>
    <dbReference type="NCBI Taxonomy" id="39692"/>
    <lineage>
        <taxon>Bacteria</taxon>
        <taxon>Bacillati</taxon>
        <taxon>Actinomycetota</taxon>
        <taxon>Actinomycetes</taxon>
        <taxon>Mycobacteriales</taxon>
        <taxon>Mycobacteriaceae</taxon>
        <taxon>Mycolicibacterium</taxon>
    </lineage>
</organism>
<name>A0A375YHK2_MYCPF</name>
<keyword evidence="1" id="KW-1133">Transmembrane helix</keyword>
<gene>
    <name evidence="2" type="ORF">MPP7335_02262</name>
</gene>
<dbReference type="STRING" id="39692.BST38_22960"/>
<feature type="transmembrane region" description="Helical" evidence="1">
    <location>
        <begin position="57"/>
        <end position="80"/>
    </location>
</feature>
<keyword evidence="1" id="KW-0472">Membrane</keyword>